<comment type="caution">
    <text evidence="3">The sequence shown here is derived from an EMBL/GenBank/DDBJ whole genome shotgun (WGS) entry which is preliminary data.</text>
</comment>
<evidence type="ECO:0000313" key="3">
    <source>
        <dbReference type="EMBL" id="GLQ92594.1"/>
    </source>
</evidence>
<keyword evidence="4" id="KW-1185">Reference proteome</keyword>
<dbReference type="NCBIfam" id="TIGR02385">
    <property type="entry name" value="RelE_StbE"/>
    <property type="match status" value="1"/>
</dbReference>
<proteinExistence type="inferred from homology"/>
<dbReference type="PANTHER" id="PTHR33755:SF5">
    <property type="entry name" value="TYPE II TOXIN-ANTITOXIN SYSTEM RELE_PARE FAMILY TOXIN"/>
    <property type="match status" value="1"/>
</dbReference>
<evidence type="ECO:0000256" key="1">
    <source>
        <dbReference type="ARBA" id="ARBA00006226"/>
    </source>
</evidence>
<protein>
    <submittedName>
        <fullName evidence="3">Plasmid stabilization protein</fullName>
    </submittedName>
</protein>
<accession>A0ABQ5XLM4</accession>
<dbReference type="InterPro" id="IPR035093">
    <property type="entry name" value="RelE/ParE_toxin_dom_sf"/>
</dbReference>
<evidence type="ECO:0000256" key="2">
    <source>
        <dbReference type="ARBA" id="ARBA00022649"/>
    </source>
</evidence>
<dbReference type="InterPro" id="IPR007712">
    <property type="entry name" value="RelE/ParE_toxin"/>
</dbReference>
<dbReference type="PANTHER" id="PTHR33755">
    <property type="entry name" value="TOXIN PARE1-RELATED"/>
    <property type="match status" value="1"/>
</dbReference>
<dbReference type="Proteomes" id="UP001156670">
    <property type="component" value="Unassembled WGS sequence"/>
</dbReference>
<keyword evidence="2" id="KW-1277">Toxin-antitoxin system</keyword>
<comment type="similarity">
    <text evidence="1">Belongs to the RelE toxin family.</text>
</comment>
<organism evidence="3 4">
    <name type="scientific">Dyella acidisoli</name>
    <dbReference type="NCBI Taxonomy" id="1867834"/>
    <lineage>
        <taxon>Bacteria</taxon>
        <taxon>Pseudomonadati</taxon>
        <taxon>Pseudomonadota</taxon>
        <taxon>Gammaproteobacteria</taxon>
        <taxon>Lysobacterales</taxon>
        <taxon>Rhodanobacteraceae</taxon>
        <taxon>Dyella</taxon>
    </lineage>
</organism>
<evidence type="ECO:0000313" key="4">
    <source>
        <dbReference type="Proteomes" id="UP001156670"/>
    </source>
</evidence>
<dbReference type="Gene3D" id="3.30.2310.20">
    <property type="entry name" value="RelE-like"/>
    <property type="match status" value="1"/>
</dbReference>
<dbReference type="EMBL" id="BSOB01000010">
    <property type="protein sequence ID" value="GLQ92594.1"/>
    <property type="molecule type" value="Genomic_DNA"/>
</dbReference>
<gene>
    <name evidence="3" type="ORF">GCM10007901_15450</name>
</gene>
<dbReference type="SUPFAM" id="SSF143011">
    <property type="entry name" value="RelE-like"/>
    <property type="match status" value="1"/>
</dbReference>
<reference evidence="4" key="1">
    <citation type="journal article" date="2019" name="Int. J. Syst. Evol. Microbiol.">
        <title>The Global Catalogue of Microorganisms (GCM) 10K type strain sequencing project: providing services to taxonomists for standard genome sequencing and annotation.</title>
        <authorList>
            <consortium name="The Broad Institute Genomics Platform"/>
            <consortium name="The Broad Institute Genome Sequencing Center for Infectious Disease"/>
            <person name="Wu L."/>
            <person name="Ma J."/>
        </authorList>
    </citation>
    <scope>NUCLEOTIDE SEQUENCE [LARGE SCALE GENOMIC DNA]</scope>
    <source>
        <strain evidence="4">NBRC 111980</strain>
    </source>
</reference>
<name>A0ABQ5XLM4_9GAMM</name>
<dbReference type="RefSeq" id="WP_284320314.1">
    <property type="nucleotide sequence ID" value="NZ_BSOB01000010.1"/>
</dbReference>
<dbReference type="InterPro" id="IPR051803">
    <property type="entry name" value="TA_system_RelE-like_toxin"/>
</dbReference>
<sequence>MAEVIWTDPALSELDEIADYIALDNPVAARELVRRVFAHVEQLADHPESGSKPQELKGWRYRQIVEPPCRVFYRVDGERVIILYVIRSEKSLRPSRLHQRR</sequence>
<dbReference type="Pfam" id="PF05016">
    <property type="entry name" value="ParE_toxin"/>
    <property type="match status" value="1"/>
</dbReference>